<keyword evidence="2" id="KW-0378">Hydrolase</keyword>
<evidence type="ECO:0000313" key="5">
    <source>
        <dbReference type="EMBL" id="POF31763.1"/>
    </source>
</evidence>
<dbReference type="Pfam" id="PF19420">
    <property type="entry name" value="DDAH_eukar"/>
    <property type="match status" value="1"/>
</dbReference>
<dbReference type="GO" id="GO:0045429">
    <property type="term" value="P:positive regulation of nitric oxide biosynthetic process"/>
    <property type="evidence" value="ECO:0007669"/>
    <property type="project" value="TreeGrafter"/>
</dbReference>
<proteinExistence type="inferred from homology"/>
<dbReference type="InterPro" id="IPR033199">
    <property type="entry name" value="DDAH-like"/>
</dbReference>
<dbReference type="RefSeq" id="WP_103222729.1">
    <property type="nucleotide sequence ID" value="NZ_PPCN01000004.1"/>
</dbReference>
<dbReference type="AlphaFoldDB" id="A0A2S3UW33"/>
<dbReference type="EMBL" id="PPCN01000004">
    <property type="protein sequence ID" value="POF31763.1"/>
    <property type="molecule type" value="Genomic_DNA"/>
</dbReference>
<dbReference type="GO" id="GO:0016403">
    <property type="term" value="F:dimethylargininase activity"/>
    <property type="evidence" value="ECO:0007669"/>
    <property type="project" value="TreeGrafter"/>
</dbReference>
<dbReference type="Proteomes" id="UP000236959">
    <property type="component" value="Unassembled WGS sequence"/>
</dbReference>
<dbReference type="GO" id="GO:0006525">
    <property type="term" value="P:arginine metabolic process"/>
    <property type="evidence" value="ECO:0007669"/>
    <property type="project" value="TreeGrafter"/>
</dbReference>
<name>A0A2S3UW33_9HYPH</name>
<comment type="similarity">
    <text evidence="1">Belongs to the DDAH family.</text>
</comment>
<feature type="binding site" evidence="4">
    <location>
        <begin position="74"/>
        <end position="75"/>
    </location>
    <ligand>
        <name>substrate</name>
    </ligand>
</feature>
<feature type="binding site" evidence="4">
    <location>
        <position position="252"/>
    </location>
    <ligand>
        <name>substrate</name>
    </ligand>
</feature>
<sequence length="266" mass="28577">MPHRAGLSFRFTHAITRTPADSVAEGLRAVDAGDPSSETFREEHGLYVKALRDAGFTVDVLPPLEAFPDSCFVEDPAFCLPEGAIQLRPGAESRLGEGREMRAALEKHFDKVVDLPGAGHVDGGDILMLDDVILIGLSARTDRDGALALADLLDAWGYRAEVRDTPEGVLHFKTACSTLGDGVILATRVMAESGIFEGRRVIEVPEGEDYAANVIRVNDVVLVPEGFPKTLAVIRDAGFDTVVLPTHEARKVDGGLSCLSLRFSLA</sequence>
<evidence type="ECO:0000256" key="1">
    <source>
        <dbReference type="ARBA" id="ARBA00008532"/>
    </source>
</evidence>
<dbReference type="SUPFAM" id="SSF55909">
    <property type="entry name" value="Pentein"/>
    <property type="match status" value="1"/>
</dbReference>
<feature type="binding site" evidence="4">
    <location>
        <position position="140"/>
    </location>
    <ligand>
        <name>substrate</name>
    </ligand>
</feature>
<feature type="active site" description="Proton donor" evidence="3">
    <location>
        <position position="171"/>
    </location>
</feature>
<feature type="active site" description="Nucleophile" evidence="3">
    <location>
        <position position="258"/>
    </location>
</feature>
<dbReference type="PANTHER" id="PTHR12737:SF9">
    <property type="entry name" value="DIMETHYLARGININASE"/>
    <property type="match status" value="1"/>
</dbReference>
<evidence type="ECO:0000256" key="4">
    <source>
        <dbReference type="PIRSR" id="PIRSR633199-2"/>
    </source>
</evidence>
<dbReference type="PANTHER" id="PTHR12737">
    <property type="entry name" value="DIMETHYLARGININE DIMETHYLAMINOHYDROLASE"/>
    <property type="match status" value="1"/>
</dbReference>
<gene>
    <name evidence="5" type="ORF">CLV41_104333</name>
</gene>
<evidence type="ECO:0000256" key="3">
    <source>
        <dbReference type="PIRSR" id="PIRSR633199-1"/>
    </source>
</evidence>
<protein>
    <submittedName>
        <fullName evidence="5">Dimethylargininase</fullName>
    </submittedName>
</protein>
<evidence type="ECO:0000256" key="2">
    <source>
        <dbReference type="ARBA" id="ARBA00022801"/>
    </source>
</evidence>
<evidence type="ECO:0000313" key="6">
    <source>
        <dbReference type="Proteomes" id="UP000236959"/>
    </source>
</evidence>
<dbReference type="GO" id="GO:0000052">
    <property type="term" value="P:citrulline metabolic process"/>
    <property type="evidence" value="ECO:0007669"/>
    <property type="project" value="TreeGrafter"/>
</dbReference>
<comment type="caution">
    <text evidence="5">The sequence shown here is derived from an EMBL/GenBank/DDBJ whole genome shotgun (WGS) entry which is preliminary data.</text>
</comment>
<reference evidence="5 6" key="1">
    <citation type="submission" date="2018-01" db="EMBL/GenBank/DDBJ databases">
        <title>Genomic Encyclopedia of Archaeal and Bacterial Type Strains, Phase II (KMG-II): from individual species to whole genera.</title>
        <authorList>
            <person name="Goeker M."/>
        </authorList>
    </citation>
    <scope>NUCLEOTIDE SEQUENCE [LARGE SCALE GENOMIC DNA]</scope>
    <source>
        <strain evidence="5 6">DSM 17023</strain>
    </source>
</reference>
<feature type="binding site" evidence="4">
    <location>
        <position position="69"/>
    </location>
    <ligand>
        <name>substrate</name>
    </ligand>
</feature>
<organism evidence="5 6">
    <name type="scientific">Roseibium marinum</name>
    <dbReference type="NCBI Taxonomy" id="281252"/>
    <lineage>
        <taxon>Bacteria</taxon>
        <taxon>Pseudomonadati</taxon>
        <taxon>Pseudomonadota</taxon>
        <taxon>Alphaproteobacteria</taxon>
        <taxon>Hyphomicrobiales</taxon>
        <taxon>Stappiaceae</taxon>
        <taxon>Roseibium</taxon>
    </lineage>
</organism>
<keyword evidence="6" id="KW-1185">Reference proteome</keyword>
<feature type="binding site" evidence="4">
    <location>
        <position position="27"/>
    </location>
    <ligand>
        <name>substrate</name>
    </ligand>
</feature>
<dbReference type="OrthoDB" id="9790596at2"/>
<dbReference type="Gene3D" id="3.75.10.10">
    <property type="entry name" value="L-arginine/glycine Amidinotransferase, Chain A"/>
    <property type="match status" value="1"/>
</dbReference>
<accession>A0A2S3UW33</accession>
<feature type="binding site" evidence="4">
    <location>
        <position position="94"/>
    </location>
    <ligand>
        <name>substrate</name>
    </ligand>
</feature>
<dbReference type="GO" id="GO:0016597">
    <property type="term" value="F:amino acid binding"/>
    <property type="evidence" value="ECO:0007669"/>
    <property type="project" value="TreeGrafter"/>
</dbReference>